<feature type="region of interest" description="Disordered" evidence="1">
    <location>
        <begin position="27"/>
        <end position="123"/>
    </location>
</feature>
<sequence>MRAGRVVSLALAGAAALALGAPAALADEEVPGGDVPSAAGEEVPGSDAPPGGDEEEVSRLDTPFGAPDDGGREDGGPQSGTGPHTPADQADQAERTVPDKPGGGVRAGTGGSPAGPDPGTLAAGSALVAGAVGGGALLAYRRRSGARG</sequence>
<evidence type="ECO:0000256" key="3">
    <source>
        <dbReference type="SAM" id="SignalP"/>
    </source>
</evidence>
<dbReference type="EMBL" id="JBHSKP010000010">
    <property type="protein sequence ID" value="MFC5153585.1"/>
    <property type="molecule type" value="Genomic_DNA"/>
</dbReference>
<evidence type="ECO:0000313" key="5">
    <source>
        <dbReference type="Proteomes" id="UP001596160"/>
    </source>
</evidence>
<feature type="signal peptide" evidence="3">
    <location>
        <begin position="1"/>
        <end position="26"/>
    </location>
</feature>
<gene>
    <name evidence="4" type="ORF">ACFPRH_17775</name>
</gene>
<dbReference type="RefSeq" id="WP_344479551.1">
    <property type="nucleotide sequence ID" value="NZ_BAAASB010000012.1"/>
</dbReference>
<keyword evidence="5" id="KW-1185">Reference proteome</keyword>
<evidence type="ECO:0008006" key="6">
    <source>
        <dbReference type="Google" id="ProtNLM"/>
    </source>
</evidence>
<keyword evidence="2" id="KW-0812">Transmembrane</keyword>
<feature type="chain" id="PRO_5045731593" description="Tat pathway signal sequence domain protein" evidence="3">
    <location>
        <begin position="27"/>
        <end position="148"/>
    </location>
</feature>
<accession>A0ABW0ALM9</accession>
<feature type="transmembrane region" description="Helical" evidence="2">
    <location>
        <begin position="121"/>
        <end position="140"/>
    </location>
</feature>
<dbReference type="Proteomes" id="UP001596160">
    <property type="component" value="Unassembled WGS sequence"/>
</dbReference>
<keyword evidence="2" id="KW-0472">Membrane</keyword>
<feature type="compositionally biased region" description="Gly residues" evidence="1">
    <location>
        <begin position="101"/>
        <end position="113"/>
    </location>
</feature>
<name>A0ABW0ALM9_9ACTN</name>
<comment type="caution">
    <text evidence="4">The sequence shown here is derived from an EMBL/GenBank/DDBJ whole genome shotgun (WGS) entry which is preliminary data.</text>
</comment>
<keyword evidence="2" id="KW-1133">Transmembrane helix</keyword>
<keyword evidence="3" id="KW-0732">Signal</keyword>
<evidence type="ECO:0000256" key="2">
    <source>
        <dbReference type="SAM" id="Phobius"/>
    </source>
</evidence>
<organism evidence="4 5">
    <name type="scientific">Streptomyces amakusaensis</name>
    <dbReference type="NCBI Taxonomy" id="67271"/>
    <lineage>
        <taxon>Bacteria</taxon>
        <taxon>Bacillati</taxon>
        <taxon>Actinomycetota</taxon>
        <taxon>Actinomycetes</taxon>
        <taxon>Kitasatosporales</taxon>
        <taxon>Streptomycetaceae</taxon>
        <taxon>Streptomyces</taxon>
    </lineage>
</organism>
<proteinExistence type="predicted"/>
<evidence type="ECO:0000313" key="4">
    <source>
        <dbReference type="EMBL" id="MFC5153585.1"/>
    </source>
</evidence>
<evidence type="ECO:0000256" key="1">
    <source>
        <dbReference type="SAM" id="MobiDB-lite"/>
    </source>
</evidence>
<protein>
    <recommendedName>
        <fullName evidence="6">Tat pathway signal sequence domain protein</fullName>
    </recommendedName>
</protein>
<reference evidence="5" key="1">
    <citation type="journal article" date="2019" name="Int. J. Syst. Evol. Microbiol.">
        <title>The Global Catalogue of Microorganisms (GCM) 10K type strain sequencing project: providing services to taxonomists for standard genome sequencing and annotation.</title>
        <authorList>
            <consortium name="The Broad Institute Genomics Platform"/>
            <consortium name="The Broad Institute Genome Sequencing Center for Infectious Disease"/>
            <person name="Wu L."/>
            <person name="Ma J."/>
        </authorList>
    </citation>
    <scope>NUCLEOTIDE SEQUENCE [LARGE SCALE GENOMIC DNA]</scope>
    <source>
        <strain evidence="5">PCU 266</strain>
    </source>
</reference>